<dbReference type="Ensembl" id="ENSPMGT00000027121.1">
    <property type="protein sequence ID" value="ENSPMGP00000025467.1"/>
    <property type="gene ID" value="ENSPMGG00000020544.1"/>
</dbReference>
<dbReference type="SMART" id="SM00220">
    <property type="entry name" value="S_TKc"/>
    <property type="match status" value="1"/>
</dbReference>
<dbReference type="EC" id="2.7.11.24" evidence="3"/>
<dbReference type="Gene3D" id="1.10.510.10">
    <property type="entry name" value="Transferase(Phosphotransferase) domain 1"/>
    <property type="match status" value="1"/>
</dbReference>
<protein>
    <recommendedName>
        <fullName evidence="3">mitogen-activated protein kinase</fullName>
        <ecNumber evidence="3">2.7.11.24</ecNumber>
    </recommendedName>
</protein>
<reference evidence="12" key="2">
    <citation type="submission" date="2025-09" db="UniProtKB">
        <authorList>
            <consortium name="Ensembl"/>
        </authorList>
    </citation>
    <scope>IDENTIFICATION</scope>
</reference>
<accession>A0A3B4B701</accession>
<evidence type="ECO:0000313" key="12">
    <source>
        <dbReference type="Ensembl" id="ENSPMGP00000025467.1"/>
    </source>
</evidence>
<keyword evidence="5" id="KW-0808">Transferase</keyword>
<comment type="cofactor">
    <cofactor evidence="1">
        <name>Mg(2+)</name>
        <dbReference type="ChEBI" id="CHEBI:18420"/>
    </cofactor>
</comment>
<organism evidence="12 13">
    <name type="scientific">Periophthalmus magnuspinnatus</name>
    <dbReference type="NCBI Taxonomy" id="409849"/>
    <lineage>
        <taxon>Eukaryota</taxon>
        <taxon>Metazoa</taxon>
        <taxon>Chordata</taxon>
        <taxon>Craniata</taxon>
        <taxon>Vertebrata</taxon>
        <taxon>Euteleostomi</taxon>
        <taxon>Actinopterygii</taxon>
        <taxon>Neopterygii</taxon>
        <taxon>Teleostei</taxon>
        <taxon>Neoteleostei</taxon>
        <taxon>Acanthomorphata</taxon>
        <taxon>Gobiaria</taxon>
        <taxon>Gobiiformes</taxon>
        <taxon>Gobioidei</taxon>
        <taxon>Gobiidae</taxon>
        <taxon>Oxudercinae</taxon>
        <taxon>Periophthalmus</taxon>
    </lineage>
</organism>
<evidence type="ECO:0000256" key="1">
    <source>
        <dbReference type="ARBA" id="ARBA00001946"/>
    </source>
</evidence>
<name>A0A3B4B701_9GOBI</name>
<keyword evidence="7" id="KW-0418">Kinase</keyword>
<dbReference type="InterPro" id="IPR000719">
    <property type="entry name" value="Prot_kinase_dom"/>
</dbReference>
<proteinExistence type="inferred from homology"/>
<keyword evidence="8" id="KW-0067">ATP-binding</keyword>
<dbReference type="Gene3D" id="3.30.200.20">
    <property type="entry name" value="Phosphorylase Kinase, domain 1"/>
    <property type="match status" value="1"/>
</dbReference>
<keyword evidence="13" id="KW-1185">Reference proteome</keyword>
<evidence type="ECO:0000256" key="2">
    <source>
        <dbReference type="ARBA" id="ARBA00008832"/>
    </source>
</evidence>
<evidence type="ECO:0000256" key="8">
    <source>
        <dbReference type="ARBA" id="ARBA00022840"/>
    </source>
</evidence>
<comment type="catalytic activity">
    <reaction evidence="9">
        <text>L-threonyl-[protein] + ATP = O-phospho-L-threonyl-[protein] + ADP + H(+)</text>
        <dbReference type="Rhea" id="RHEA:46608"/>
        <dbReference type="Rhea" id="RHEA-COMP:11060"/>
        <dbReference type="Rhea" id="RHEA-COMP:11605"/>
        <dbReference type="ChEBI" id="CHEBI:15378"/>
        <dbReference type="ChEBI" id="CHEBI:30013"/>
        <dbReference type="ChEBI" id="CHEBI:30616"/>
        <dbReference type="ChEBI" id="CHEBI:61977"/>
        <dbReference type="ChEBI" id="CHEBI:456216"/>
        <dbReference type="EC" id="2.7.11.24"/>
    </reaction>
</comment>
<dbReference type="AlphaFoldDB" id="A0A3B4B701"/>
<dbReference type="STRING" id="409849.ENSPMGP00000025467"/>
<evidence type="ECO:0000256" key="7">
    <source>
        <dbReference type="ARBA" id="ARBA00022777"/>
    </source>
</evidence>
<dbReference type="InterPro" id="IPR011009">
    <property type="entry name" value="Kinase-like_dom_sf"/>
</dbReference>
<evidence type="ECO:0000256" key="6">
    <source>
        <dbReference type="ARBA" id="ARBA00022741"/>
    </source>
</evidence>
<evidence type="ECO:0000256" key="4">
    <source>
        <dbReference type="ARBA" id="ARBA00022527"/>
    </source>
</evidence>
<dbReference type="GO" id="GO:0004707">
    <property type="term" value="F:MAP kinase activity"/>
    <property type="evidence" value="ECO:0007669"/>
    <property type="project" value="UniProtKB-EC"/>
</dbReference>
<dbReference type="InterPro" id="IPR050117">
    <property type="entry name" value="MAPK"/>
</dbReference>
<dbReference type="Pfam" id="PF00069">
    <property type="entry name" value="Pkinase"/>
    <property type="match status" value="1"/>
</dbReference>
<sequence>MLHLRHDNLVNLLEVWKRRRRWYLVFEFVERTLLDELEQKPQGLELHTCRQYLYQILRATAFCHQHNVIHRDIKPENILISQGGVVKLCDFGFARTVSVSEGGAYTDYVATRWYRPPELLVGDTHYGKPVDVWAVGCLLLEMLTSQPLFPGESDLDQIHHIVRCFGEKIQRHVMETVTRVTTVTTVTRVTTVTTVTLTIIFQGSCLQMAPEQRPECSELLEHDFFTHDSFNVRYDPVRYSQVHVRFDRVGFGRVGFGRVRFERVVKCNIIGPNVTQTVQT</sequence>
<evidence type="ECO:0000256" key="5">
    <source>
        <dbReference type="ARBA" id="ARBA00022679"/>
    </source>
</evidence>
<evidence type="ECO:0000256" key="10">
    <source>
        <dbReference type="ARBA" id="ARBA00048312"/>
    </source>
</evidence>
<feature type="domain" description="Protein kinase" evidence="11">
    <location>
        <begin position="1"/>
        <end position="225"/>
    </location>
</feature>
<evidence type="ECO:0000256" key="9">
    <source>
        <dbReference type="ARBA" id="ARBA00047592"/>
    </source>
</evidence>
<dbReference type="FunFam" id="1.10.510.10:FF:000624">
    <property type="entry name" value="Mitogen-activated protein kinase"/>
    <property type="match status" value="1"/>
</dbReference>
<dbReference type="GO" id="GO:0005524">
    <property type="term" value="F:ATP binding"/>
    <property type="evidence" value="ECO:0007669"/>
    <property type="project" value="UniProtKB-KW"/>
</dbReference>
<keyword evidence="4" id="KW-0723">Serine/threonine-protein kinase</keyword>
<reference evidence="12" key="1">
    <citation type="submission" date="2025-08" db="UniProtKB">
        <authorList>
            <consortium name="Ensembl"/>
        </authorList>
    </citation>
    <scope>IDENTIFICATION</scope>
</reference>
<dbReference type="PROSITE" id="PS00108">
    <property type="entry name" value="PROTEIN_KINASE_ST"/>
    <property type="match status" value="1"/>
</dbReference>
<evidence type="ECO:0000313" key="13">
    <source>
        <dbReference type="Proteomes" id="UP000261520"/>
    </source>
</evidence>
<dbReference type="Proteomes" id="UP000261520">
    <property type="component" value="Unplaced"/>
</dbReference>
<dbReference type="SUPFAM" id="SSF56112">
    <property type="entry name" value="Protein kinase-like (PK-like)"/>
    <property type="match status" value="1"/>
</dbReference>
<evidence type="ECO:0000259" key="11">
    <source>
        <dbReference type="PROSITE" id="PS50011"/>
    </source>
</evidence>
<dbReference type="InterPro" id="IPR008271">
    <property type="entry name" value="Ser/Thr_kinase_AS"/>
</dbReference>
<keyword evidence="6" id="KW-0547">Nucleotide-binding</keyword>
<evidence type="ECO:0000256" key="3">
    <source>
        <dbReference type="ARBA" id="ARBA00012411"/>
    </source>
</evidence>
<dbReference type="PROSITE" id="PS50011">
    <property type="entry name" value="PROTEIN_KINASE_DOM"/>
    <property type="match status" value="1"/>
</dbReference>
<comment type="similarity">
    <text evidence="2">Belongs to the protein kinase superfamily. CMGC Ser/Thr protein kinase family. MAP kinase subfamily.</text>
</comment>
<comment type="catalytic activity">
    <reaction evidence="10">
        <text>L-seryl-[protein] + ATP = O-phospho-L-seryl-[protein] + ADP + H(+)</text>
        <dbReference type="Rhea" id="RHEA:17989"/>
        <dbReference type="Rhea" id="RHEA-COMP:9863"/>
        <dbReference type="Rhea" id="RHEA-COMP:11604"/>
        <dbReference type="ChEBI" id="CHEBI:15378"/>
        <dbReference type="ChEBI" id="CHEBI:29999"/>
        <dbReference type="ChEBI" id="CHEBI:30616"/>
        <dbReference type="ChEBI" id="CHEBI:83421"/>
        <dbReference type="ChEBI" id="CHEBI:456216"/>
        <dbReference type="EC" id="2.7.11.24"/>
    </reaction>
</comment>
<dbReference type="PANTHER" id="PTHR24055">
    <property type="entry name" value="MITOGEN-ACTIVATED PROTEIN KINASE"/>
    <property type="match status" value="1"/>
</dbReference>